<feature type="non-terminal residue" evidence="1">
    <location>
        <position position="241"/>
    </location>
</feature>
<gene>
    <name evidence="1" type="ORF">S06H3_29634</name>
</gene>
<accession>X1LTI1</accession>
<evidence type="ECO:0008006" key="2">
    <source>
        <dbReference type="Google" id="ProtNLM"/>
    </source>
</evidence>
<protein>
    <recommendedName>
        <fullName evidence="2">Sortilin N-terminal domain-containing protein</fullName>
    </recommendedName>
</protein>
<dbReference type="InterPro" id="IPR015943">
    <property type="entry name" value="WD40/YVTN_repeat-like_dom_sf"/>
</dbReference>
<dbReference type="Gene3D" id="2.130.10.10">
    <property type="entry name" value="YVTN repeat-like/Quinoprotein amine dehydrogenase"/>
    <property type="match status" value="1"/>
</dbReference>
<organism evidence="1">
    <name type="scientific">marine sediment metagenome</name>
    <dbReference type="NCBI Taxonomy" id="412755"/>
    <lineage>
        <taxon>unclassified sequences</taxon>
        <taxon>metagenomes</taxon>
        <taxon>ecological metagenomes</taxon>
    </lineage>
</organism>
<name>X1LTI1_9ZZZZ</name>
<proteinExistence type="predicted"/>
<comment type="caution">
    <text evidence="1">The sequence shown here is derived from an EMBL/GenBank/DDBJ whole genome shotgun (WGS) entry which is preliminary data.</text>
</comment>
<dbReference type="AlphaFoldDB" id="X1LTI1"/>
<dbReference type="EMBL" id="BARV01017382">
    <property type="protein sequence ID" value="GAI22677.1"/>
    <property type="molecule type" value="Genomic_DNA"/>
</dbReference>
<sequence>MDNVLGPAGIDVRDLAVAADGATIYAVPGDSIFDNIIYRSDDSGMSWVALDVAIEADLVAVAPDDANMVAIAREDAPAVYVTTSGGSTWRSLGTIKDEAGTAATAIYDIAISASSNGVHYVAVAGKEVGGVANVWYCQTGLTTPGWQETNTLPDFSSLNVMKAVAFSPNFPSDKVIVAVGESDNVSINFEILSLSSQKWNTSAGFTDYPVTVVSDDGIIDLISASISLAPGYLGSDSARRV</sequence>
<evidence type="ECO:0000313" key="1">
    <source>
        <dbReference type="EMBL" id="GAI22677.1"/>
    </source>
</evidence>
<dbReference type="SUPFAM" id="SSF110296">
    <property type="entry name" value="Oligoxyloglucan reducing end-specific cellobiohydrolase"/>
    <property type="match status" value="1"/>
</dbReference>
<reference evidence="1" key="1">
    <citation type="journal article" date="2014" name="Front. Microbiol.">
        <title>High frequency of phylogenetically diverse reductive dehalogenase-homologous genes in deep subseafloor sedimentary metagenomes.</title>
        <authorList>
            <person name="Kawai M."/>
            <person name="Futagami T."/>
            <person name="Toyoda A."/>
            <person name="Takaki Y."/>
            <person name="Nishi S."/>
            <person name="Hori S."/>
            <person name="Arai W."/>
            <person name="Tsubouchi T."/>
            <person name="Morono Y."/>
            <person name="Uchiyama I."/>
            <person name="Ito T."/>
            <person name="Fujiyama A."/>
            <person name="Inagaki F."/>
            <person name="Takami H."/>
        </authorList>
    </citation>
    <scope>NUCLEOTIDE SEQUENCE</scope>
    <source>
        <strain evidence="1">Expedition CK06-06</strain>
    </source>
</reference>